<gene>
    <name evidence="2" type="ORF">GCM10010448_15000</name>
</gene>
<reference evidence="3" key="1">
    <citation type="journal article" date="2019" name="Int. J. Syst. Evol. Microbiol.">
        <title>The Global Catalogue of Microorganisms (GCM) 10K type strain sequencing project: providing services to taxonomists for standard genome sequencing and annotation.</title>
        <authorList>
            <consortium name="The Broad Institute Genomics Platform"/>
            <consortium name="The Broad Institute Genome Sequencing Center for Infectious Disease"/>
            <person name="Wu L."/>
            <person name="Ma J."/>
        </authorList>
    </citation>
    <scope>NUCLEOTIDE SEQUENCE [LARGE SCALE GENOMIC DNA]</scope>
    <source>
        <strain evidence="3">JCM 9091</strain>
    </source>
</reference>
<dbReference type="EMBL" id="BAAAUF010000012">
    <property type="protein sequence ID" value="GAA3033870.1"/>
    <property type="molecule type" value="Genomic_DNA"/>
</dbReference>
<feature type="compositionally biased region" description="Low complexity" evidence="1">
    <location>
        <begin position="25"/>
        <end position="47"/>
    </location>
</feature>
<comment type="caution">
    <text evidence="2">The sequence shown here is derived from an EMBL/GenBank/DDBJ whole genome shotgun (WGS) entry which is preliminary data.</text>
</comment>
<evidence type="ECO:0000313" key="2">
    <source>
        <dbReference type="EMBL" id="GAA3033870.1"/>
    </source>
</evidence>
<evidence type="ECO:0000313" key="3">
    <source>
        <dbReference type="Proteomes" id="UP001501532"/>
    </source>
</evidence>
<keyword evidence="3" id="KW-1185">Reference proteome</keyword>
<protein>
    <submittedName>
        <fullName evidence="2">Uncharacterized protein</fullName>
    </submittedName>
</protein>
<proteinExistence type="predicted"/>
<accession>A0ABP6LBD2</accession>
<dbReference type="Proteomes" id="UP001501532">
    <property type="component" value="Unassembled WGS sequence"/>
</dbReference>
<organism evidence="2 3">
    <name type="scientific">Streptomyces glomeratus</name>
    <dbReference type="NCBI Taxonomy" id="284452"/>
    <lineage>
        <taxon>Bacteria</taxon>
        <taxon>Bacillati</taxon>
        <taxon>Actinomycetota</taxon>
        <taxon>Actinomycetes</taxon>
        <taxon>Kitasatosporales</taxon>
        <taxon>Streptomycetaceae</taxon>
        <taxon>Streptomyces</taxon>
    </lineage>
</organism>
<feature type="region of interest" description="Disordered" evidence="1">
    <location>
        <begin position="1"/>
        <end position="55"/>
    </location>
</feature>
<name>A0ABP6LBD2_9ACTN</name>
<sequence>MCAGDGGPPGAKWVTATARVRAGDGDPAPYPADGDSPRTRVTSTRPTYAADGGGP</sequence>
<evidence type="ECO:0000256" key="1">
    <source>
        <dbReference type="SAM" id="MobiDB-lite"/>
    </source>
</evidence>